<feature type="chain" id="PRO_5016920733" evidence="1">
    <location>
        <begin position="26"/>
        <end position="241"/>
    </location>
</feature>
<evidence type="ECO:0000313" key="3">
    <source>
        <dbReference type="Proteomes" id="UP000254220"/>
    </source>
</evidence>
<protein>
    <submittedName>
        <fullName evidence="2">Membrane protein</fullName>
    </submittedName>
</protein>
<reference evidence="2 3" key="1">
    <citation type="submission" date="2018-06" db="EMBL/GenBank/DDBJ databases">
        <authorList>
            <consortium name="Pathogen Informatics"/>
            <person name="Doyle S."/>
        </authorList>
    </citation>
    <scope>NUCLEOTIDE SEQUENCE [LARGE SCALE GENOMIC DNA]</scope>
    <source>
        <strain evidence="2 3">NCTC12420</strain>
    </source>
</reference>
<accession>A0A379XX22</accession>
<dbReference type="Pfam" id="PF06551">
    <property type="entry name" value="DUF1120"/>
    <property type="match status" value="1"/>
</dbReference>
<name>A0A379XX22_SALER</name>
<organism evidence="2 3">
    <name type="scientific">Salmonella enterica subsp. indica</name>
    <dbReference type="NCBI Taxonomy" id="59207"/>
    <lineage>
        <taxon>Bacteria</taxon>
        <taxon>Pseudomonadati</taxon>
        <taxon>Pseudomonadota</taxon>
        <taxon>Gammaproteobacteria</taxon>
        <taxon>Enterobacterales</taxon>
        <taxon>Enterobacteriaceae</taxon>
        <taxon>Salmonella</taxon>
    </lineage>
</organism>
<keyword evidence="1" id="KW-0732">Signal</keyword>
<dbReference type="AlphaFoldDB" id="A0A379XX22"/>
<evidence type="ECO:0000313" key="2">
    <source>
        <dbReference type="EMBL" id="SUI05038.1"/>
    </source>
</evidence>
<dbReference type="RefSeq" id="WP_079776420.1">
    <property type="nucleotide sequence ID" value="NZ_DADWZK010000023.1"/>
</dbReference>
<feature type="signal peptide" evidence="1">
    <location>
        <begin position="1"/>
        <end position="25"/>
    </location>
</feature>
<dbReference type="InterPro" id="IPR010546">
    <property type="entry name" value="DUF1120"/>
</dbReference>
<dbReference type="Proteomes" id="UP000254220">
    <property type="component" value="Unassembled WGS sequence"/>
</dbReference>
<sequence length="241" mass="26277">MKTTRSVLFSALAFSVLLVSQPGWTEEGNSTLEVTGTLMPGICTPQLADGGIIDYGTIYGIGLISTSNQLGVKNIDLTIHCDSPTMVAIYSTDNRVDSQANVIVKKSWNSGNDATSKDKKRYGLGTTSGGKPIGAFTIGIDLENVQVDDLPVSNFRMLSTTNINAANISWGPSYADELWEHSYQGYWYAITPSYNDRFFPIPFTNATIPLIISAAVTKYKDMDTEEEINLDGNVTLSMIYL</sequence>
<proteinExistence type="predicted"/>
<dbReference type="EMBL" id="UGYB01000001">
    <property type="protein sequence ID" value="SUI05038.1"/>
    <property type="molecule type" value="Genomic_DNA"/>
</dbReference>
<gene>
    <name evidence="2" type="ORF">NCTC12420_04947</name>
</gene>
<evidence type="ECO:0000256" key="1">
    <source>
        <dbReference type="SAM" id="SignalP"/>
    </source>
</evidence>